<sequence length="158" mass="18056">MIHTFEPVYNKNSKSLILGTFPSAKSREHGFYYQHPQNRFWKVMSALVGWPIPGTIEEQKRMLLENQIALWDVIYSCDIDGSSDSSIRNVVPNDIRALLDQSAIKTIYANGGKAYELYNRYCYRETGEKIIKLPSTSPANASYSLEKLVACWGERINL</sequence>
<feature type="domain" description="Uracil-DNA glycosylase-like" evidence="1">
    <location>
        <begin position="8"/>
        <end position="146"/>
    </location>
</feature>
<dbReference type="Proteomes" id="UP000176244">
    <property type="component" value="Unassembled WGS sequence"/>
</dbReference>
<comment type="caution">
    <text evidence="2">The sequence shown here is derived from an EMBL/GenBank/DDBJ whole genome shotgun (WGS) entry which is preliminary data.</text>
</comment>
<dbReference type="SUPFAM" id="SSF52141">
    <property type="entry name" value="Uracil-DNA glycosylase-like"/>
    <property type="match status" value="1"/>
</dbReference>
<proteinExistence type="predicted"/>
<dbReference type="InterPro" id="IPR005122">
    <property type="entry name" value="Uracil-DNA_glycosylase-like"/>
</dbReference>
<dbReference type="NCBIfam" id="TIGR04274">
    <property type="entry name" value="hypoxanDNAglyco"/>
    <property type="match status" value="1"/>
</dbReference>
<dbReference type="OrthoDB" id="9799921at2"/>
<dbReference type="Pfam" id="PF03167">
    <property type="entry name" value="UDG"/>
    <property type="match status" value="1"/>
</dbReference>
<protein>
    <submittedName>
        <fullName evidence="2">Uracil DNA glycosylase superfamily protein</fullName>
    </submittedName>
</protein>
<dbReference type="InterPro" id="IPR036895">
    <property type="entry name" value="Uracil-DNA_glycosylase-like_sf"/>
</dbReference>
<accession>A0A1F2PF55</accession>
<evidence type="ECO:0000313" key="2">
    <source>
        <dbReference type="EMBL" id="OFV69908.1"/>
    </source>
</evidence>
<organism evidence="2 3">
    <name type="scientific">Acetobacterium wieringae</name>
    <dbReference type="NCBI Taxonomy" id="52694"/>
    <lineage>
        <taxon>Bacteria</taxon>
        <taxon>Bacillati</taxon>
        <taxon>Bacillota</taxon>
        <taxon>Clostridia</taxon>
        <taxon>Eubacteriales</taxon>
        <taxon>Eubacteriaceae</taxon>
        <taxon>Acetobacterium</taxon>
    </lineage>
</organism>
<gene>
    <name evidence="2" type="ORF">ACWI_25500</name>
</gene>
<name>A0A1F2PF55_9FIRM</name>
<evidence type="ECO:0000313" key="3">
    <source>
        <dbReference type="Proteomes" id="UP000176244"/>
    </source>
</evidence>
<reference evidence="2 3" key="1">
    <citation type="submission" date="2015-09" db="EMBL/GenBank/DDBJ databases">
        <title>Genome sequence of Acetobacterium wieringae DSM 1911.</title>
        <authorList>
            <person name="Poehlein A."/>
            <person name="Bengelsdorf F.R."/>
            <person name="Schiel-Bengelsdorf B."/>
            <person name="Duerre P."/>
            <person name="Daniel R."/>
        </authorList>
    </citation>
    <scope>NUCLEOTIDE SEQUENCE [LARGE SCALE GENOMIC DNA]</scope>
    <source>
        <strain evidence="2 3">DSM 1911</strain>
    </source>
</reference>
<dbReference type="RefSeq" id="WP_070371823.1">
    <property type="nucleotide sequence ID" value="NZ_CP097897.1"/>
</dbReference>
<dbReference type="AlphaFoldDB" id="A0A1F2PF55"/>
<dbReference type="STRING" id="52694.ACWI_25500"/>
<dbReference type="CDD" id="cd10032">
    <property type="entry name" value="UDG-F6_HDG"/>
    <property type="match status" value="1"/>
</dbReference>
<dbReference type="EMBL" id="LKEU01000035">
    <property type="protein sequence ID" value="OFV69908.1"/>
    <property type="molecule type" value="Genomic_DNA"/>
</dbReference>
<dbReference type="InterPro" id="IPR026353">
    <property type="entry name" value="Hypoxan-DNA_Glyclase"/>
</dbReference>
<dbReference type="Gene3D" id="3.40.470.10">
    <property type="entry name" value="Uracil-DNA glycosylase-like domain"/>
    <property type="match status" value="1"/>
</dbReference>
<evidence type="ECO:0000259" key="1">
    <source>
        <dbReference type="Pfam" id="PF03167"/>
    </source>
</evidence>